<comment type="caution">
    <text evidence="4">The sequence shown here is derived from an EMBL/GenBank/DDBJ whole genome shotgun (WGS) entry which is preliminary data.</text>
</comment>
<accession>A0A2H0LKW0</accession>
<evidence type="ECO:0000313" key="4">
    <source>
        <dbReference type="EMBL" id="PIQ85043.1"/>
    </source>
</evidence>
<evidence type="ECO:0000313" key="5">
    <source>
        <dbReference type="Proteomes" id="UP000230859"/>
    </source>
</evidence>
<name>A0A2H0LKW0_9BACT</name>
<protein>
    <recommendedName>
        <fullName evidence="3">CBS domain-containing protein</fullName>
    </recommendedName>
</protein>
<dbReference type="Proteomes" id="UP000230859">
    <property type="component" value="Unassembled WGS sequence"/>
</dbReference>
<dbReference type="CDD" id="cd04623">
    <property type="entry name" value="CBS_pair_bac_euk"/>
    <property type="match status" value="1"/>
</dbReference>
<dbReference type="InterPro" id="IPR044725">
    <property type="entry name" value="CBSX3_CBS_dom"/>
</dbReference>
<dbReference type="SUPFAM" id="SSF54631">
    <property type="entry name" value="CBS-domain pair"/>
    <property type="match status" value="1"/>
</dbReference>
<proteinExistence type="predicted"/>
<dbReference type="InterPro" id="IPR000644">
    <property type="entry name" value="CBS_dom"/>
</dbReference>
<reference evidence="4 5" key="1">
    <citation type="submission" date="2017-09" db="EMBL/GenBank/DDBJ databases">
        <title>Depth-based differentiation of microbial function through sediment-hosted aquifers and enrichment of novel symbionts in the deep terrestrial subsurface.</title>
        <authorList>
            <person name="Probst A.J."/>
            <person name="Ladd B."/>
            <person name="Jarett J.K."/>
            <person name="Geller-Mcgrath D.E."/>
            <person name="Sieber C.M."/>
            <person name="Emerson J.B."/>
            <person name="Anantharaman K."/>
            <person name="Thomas B.C."/>
            <person name="Malmstrom R."/>
            <person name="Stieglmeier M."/>
            <person name="Klingl A."/>
            <person name="Woyke T."/>
            <person name="Ryan C.M."/>
            <person name="Banfield J.F."/>
        </authorList>
    </citation>
    <scope>NUCLEOTIDE SEQUENCE [LARGE SCALE GENOMIC DNA]</scope>
    <source>
        <strain evidence="4">CG11_big_fil_rev_8_21_14_0_20_45_26</strain>
    </source>
</reference>
<feature type="domain" description="CBS" evidence="3">
    <location>
        <begin position="8"/>
        <end position="67"/>
    </location>
</feature>
<sequence length="144" mass="16165">MKVSEILAVKGSKVWSVKANTTIHDAVRVLVSQKIGALLVLDDKNDIIGILTERDIMRACYEYGTALTSTLVEKVMTARVMIATPDDDLDYAMNMMTQNRIRHIPVMDKDKLQGMISIGDVVKALLRESQVQIRYLKDYLHGGQ</sequence>
<dbReference type="InterPro" id="IPR051257">
    <property type="entry name" value="Diverse_CBS-Domain"/>
</dbReference>
<feature type="domain" description="CBS" evidence="3">
    <location>
        <begin position="76"/>
        <end position="131"/>
    </location>
</feature>
<dbReference type="Gene3D" id="3.10.580.10">
    <property type="entry name" value="CBS-domain"/>
    <property type="match status" value="1"/>
</dbReference>
<organism evidence="4 5">
    <name type="scientific">Candidatus Abzuiibacterium crystallinum</name>
    <dbReference type="NCBI Taxonomy" id="1974748"/>
    <lineage>
        <taxon>Bacteria</taxon>
        <taxon>Pseudomonadati</taxon>
        <taxon>Candidatus Omnitrophota</taxon>
        <taxon>Candidatus Abzuiibacterium</taxon>
    </lineage>
</organism>
<dbReference type="PANTHER" id="PTHR43080">
    <property type="entry name" value="CBS DOMAIN-CONTAINING PROTEIN CBSX3, MITOCHONDRIAL"/>
    <property type="match status" value="1"/>
</dbReference>
<evidence type="ECO:0000259" key="3">
    <source>
        <dbReference type="PROSITE" id="PS51371"/>
    </source>
</evidence>
<keyword evidence="1 2" id="KW-0129">CBS domain</keyword>
<evidence type="ECO:0000256" key="2">
    <source>
        <dbReference type="PROSITE-ProRule" id="PRU00703"/>
    </source>
</evidence>
<dbReference type="PANTHER" id="PTHR43080:SF2">
    <property type="entry name" value="CBS DOMAIN-CONTAINING PROTEIN"/>
    <property type="match status" value="1"/>
</dbReference>
<dbReference type="EMBL" id="PCVY01000076">
    <property type="protein sequence ID" value="PIQ85043.1"/>
    <property type="molecule type" value="Genomic_DNA"/>
</dbReference>
<dbReference type="AlphaFoldDB" id="A0A2H0LKW0"/>
<evidence type="ECO:0000256" key="1">
    <source>
        <dbReference type="ARBA" id="ARBA00023122"/>
    </source>
</evidence>
<dbReference type="InterPro" id="IPR046342">
    <property type="entry name" value="CBS_dom_sf"/>
</dbReference>
<gene>
    <name evidence="4" type="ORF">COV74_10620</name>
</gene>
<dbReference type="Pfam" id="PF00571">
    <property type="entry name" value="CBS"/>
    <property type="match status" value="2"/>
</dbReference>
<dbReference type="PROSITE" id="PS51371">
    <property type="entry name" value="CBS"/>
    <property type="match status" value="2"/>
</dbReference>
<dbReference type="SMART" id="SM00116">
    <property type="entry name" value="CBS"/>
    <property type="match status" value="2"/>
</dbReference>